<dbReference type="Gene3D" id="2.60.120.260">
    <property type="entry name" value="Galactose-binding domain-like"/>
    <property type="match status" value="1"/>
</dbReference>
<evidence type="ECO:0000313" key="9">
    <source>
        <dbReference type="Proteomes" id="UP000677244"/>
    </source>
</evidence>
<comment type="caution">
    <text evidence="8">The sequence shown here is derived from an EMBL/GenBank/DDBJ whole genome shotgun (WGS) entry which is preliminary data.</text>
</comment>
<proteinExistence type="inferred from homology"/>
<dbReference type="InterPro" id="IPR042517">
    <property type="entry name" value="Glyco_hydro_64_N_2"/>
</dbReference>
<sequence>MKTRRPFSLRAITNSRRTALLLLLSFLFVNNTRSQSTVPFTLYNNSSFTDANVYVAVVGIINDNHVWLDTKTGTVRLMSVSDNTVAGPVIGGNQGPGNNGRYANCFAKLSEIPNKTINIPGIAGCRILISFNSQLYLYFFGASGAPSGYAAPNLANPTDPNQGIRYEMIELTNAANGLWANTTRVDSYQYPMGLEVWGNNNFYKKVGELKTHAQILSQWQSQAPAAFAGCYDATNGIIKFPSKTSAFQSGGAQANYFGAYIDAIWSKYTSGNLIFNAGDAGTWSGRVSGNVFTFTRTSDGAVGVISNKPTNTEVMEGSGVMASGGQWDKVVQAQVCAAINRHAIDLTLATGATQDFSTESKYYVTSPYNWYCKFWHQPDISLNSLTYSFCYDDVFEKSSTINAPSPARATITVGGYAGLTTSGVATVYKDCNYGGSAVGLNTGTYTLSQLNALGILNDDISSIKVNSGYKVTLYQNDNFGGTAIVKTSDDACLVDDSFNDLTSSLKVESNSSSFSTVIQAEDYTYMAGIQTEATTDAGGGLNVGYIEAGDWMSYNVTIPVAGTYRVIYRVASPNTGTTLRLEKDAGATQLGSVTIPNTGGWQNWTNVAHNVTLPAGTYAIGIATATGGFNINYLTITDNLSARMATQSMQQQLTVAENSALTISPNPVSNLLYLKGSEKVQTLTIFDLNGKEVKKVTKPGNTINIQSLNTGVYLIKLTRTDNSIKTVKIVKQ</sequence>
<dbReference type="InterPro" id="IPR005084">
    <property type="entry name" value="CBM6"/>
</dbReference>
<dbReference type="EMBL" id="JAGHKO010000005">
    <property type="protein sequence ID" value="MBO9203198.1"/>
    <property type="molecule type" value="Genomic_DNA"/>
</dbReference>
<gene>
    <name evidence="8" type="ORF">J7I42_23105</name>
</gene>
<dbReference type="PROSITE" id="PS50915">
    <property type="entry name" value="CRYSTALLIN_BETA_GAMMA"/>
    <property type="match status" value="1"/>
</dbReference>
<dbReference type="NCBIfam" id="TIGR04183">
    <property type="entry name" value="Por_Secre_tail"/>
    <property type="match status" value="1"/>
</dbReference>
<dbReference type="PROSITE" id="PS52006">
    <property type="entry name" value="GH64"/>
    <property type="match status" value="1"/>
</dbReference>
<accession>A0ABS3YZ52</accession>
<dbReference type="InterPro" id="IPR001064">
    <property type="entry name" value="Beta/gamma_crystallin"/>
</dbReference>
<evidence type="ECO:0000256" key="1">
    <source>
        <dbReference type="ARBA" id="ARBA00009646"/>
    </source>
</evidence>
<feature type="domain" description="Beta/gamma crystallin 'Greek key'" evidence="5">
    <location>
        <begin position="423"/>
        <end position="467"/>
    </location>
</feature>
<dbReference type="SUPFAM" id="SSF49695">
    <property type="entry name" value="gamma-Crystallin-like"/>
    <property type="match status" value="1"/>
</dbReference>
<evidence type="ECO:0000259" key="7">
    <source>
        <dbReference type="PROSITE" id="PS52006"/>
    </source>
</evidence>
<keyword evidence="9" id="KW-1185">Reference proteome</keyword>
<dbReference type="Pfam" id="PF03422">
    <property type="entry name" value="CBM_6"/>
    <property type="match status" value="1"/>
</dbReference>
<name>A0ABS3YZ52_9BACT</name>
<dbReference type="InterPro" id="IPR006584">
    <property type="entry name" value="Cellulose-bd_IV"/>
</dbReference>
<feature type="chain" id="PRO_5046782784" evidence="4">
    <location>
        <begin position="35"/>
        <end position="732"/>
    </location>
</feature>
<dbReference type="SMART" id="SM00247">
    <property type="entry name" value="XTALbg"/>
    <property type="match status" value="1"/>
</dbReference>
<evidence type="ECO:0000256" key="2">
    <source>
        <dbReference type="ARBA" id="ARBA00022729"/>
    </source>
</evidence>
<dbReference type="SMART" id="SM00606">
    <property type="entry name" value="CBD_IV"/>
    <property type="match status" value="1"/>
</dbReference>
<dbReference type="CDD" id="cd09214">
    <property type="entry name" value="GH64-like"/>
    <property type="match status" value="1"/>
</dbReference>
<feature type="signal peptide" evidence="4">
    <location>
        <begin position="1"/>
        <end position="34"/>
    </location>
</feature>
<feature type="domain" description="CBM6" evidence="6">
    <location>
        <begin position="516"/>
        <end position="637"/>
    </location>
</feature>
<dbReference type="Pfam" id="PF18962">
    <property type="entry name" value="Por_Secre_tail"/>
    <property type="match status" value="1"/>
</dbReference>
<evidence type="ECO:0000259" key="6">
    <source>
        <dbReference type="PROSITE" id="PS51175"/>
    </source>
</evidence>
<dbReference type="Gene3D" id="2.60.110.10">
    <property type="entry name" value="Thaumatin"/>
    <property type="match status" value="1"/>
</dbReference>
<keyword evidence="3" id="KW-0677">Repeat</keyword>
<evidence type="ECO:0000256" key="4">
    <source>
        <dbReference type="SAM" id="SignalP"/>
    </source>
</evidence>
<feature type="domain" description="GH64" evidence="7">
    <location>
        <begin position="35"/>
        <end position="415"/>
    </location>
</feature>
<dbReference type="InterPro" id="IPR011024">
    <property type="entry name" value="G_crystallin-like"/>
</dbReference>
<dbReference type="InterPro" id="IPR026444">
    <property type="entry name" value="Secre_tail"/>
</dbReference>
<dbReference type="PANTHER" id="PTHR38165">
    <property type="match status" value="1"/>
</dbReference>
<dbReference type="PANTHER" id="PTHR38165:SF1">
    <property type="entry name" value="GLUCANASE B"/>
    <property type="match status" value="1"/>
</dbReference>
<evidence type="ECO:0000256" key="3">
    <source>
        <dbReference type="ARBA" id="ARBA00022737"/>
    </source>
</evidence>
<dbReference type="Gene3D" id="3.30.920.50">
    <property type="entry name" value="Beta-1,3-glucanase, C-terminal domain"/>
    <property type="match status" value="1"/>
</dbReference>
<dbReference type="InterPro" id="IPR037398">
    <property type="entry name" value="Glyco_hydro_64_fam"/>
</dbReference>
<protein>
    <submittedName>
        <fullName evidence="8">Carbohydrate-binding protein</fullName>
    </submittedName>
</protein>
<organism evidence="8 9">
    <name type="scientific">Niastella soli</name>
    <dbReference type="NCBI Taxonomy" id="2821487"/>
    <lineage>
        <taxon>Bacteria</taxon>
        <taxon>Pseudomonadati</taxon>
        <taxon>Bacteroidota</taxon>
        <taxon>Chitinophagia</taxon>
        <taxon>Chitinophagales</taxon>
        <taxon>Chitinophagaceae</taxon>
        <taxon>Niastella</taxon>
    </lineage>
</organism>
<dbReference type="PROSITE" id="PS51175">
    <property type="entry name" value="CBM6"/>
    <property type="match status" value="1"/>
</dbReference>
<dbReference type="RefSeq" id="WP_209141249.1">
    <property type="nucleotide sequence ID" value="NZ_JAGHKO010000005.1"/>
</dbReference>
<reference evidence="8 9" key="1">
    <citation type="submission" date="2021-03" db="EMBL/GenBank/DDBJ databases">
        <title>Assistant Professor.</title>
        <authorList>
            <person name="Huq M.A."/>
        </authorList>
    </citation>
    <scope>NUCLEOTIDE SEQUENCE [LARGE SCALE GENOMIC DNA]</scope>
    <source>
        <strain evidence="8 9">MAH-29</strain>
    </source>
</reference>
<keyword evidence="2 4" id="KW-0732">Signal</keyword>
<dbReference type="CDD" id="cd04080">
    <property type="entry name" value="CBM6_cellulase-like"/>
    <property type="match status" value="1"/>
</dbReference>
<evidence type="ECO:0000313" key="8">
    <source>
        <dbReference type="EMBL" id="MBO9203198.1"/>
    </source>
</evidence>
<dbReference type="Pfam" id="PF03995">
    <property type="entry name" value="Inhibitor_I36"/>
    <property type="match status" value="1"/>
</dbReference>
<dbReference type="InterPro" id="IPR037176">
    <property type="entry name" value="Osmotin/thaumatin-like_sf"/>
</dbReference>
<evidence type="ECO:0000259" key="5">
    <source>
        <dbReference type="PROSITE" id="PS50915"/>
    </source>
</evidence>
<dbReference type="Pfam" id="PF16483">
    <property type="entry name" value="Glyco_hydro_64"/>
    <property type="match status" value="1"/>
</dbReference>
<dbReference type="InterPro" id="IPR032477">
    <property type="entry name" value="Glyco_hydro_64"/>
</dbReference>
<comment type="similarity">
    <text evidence="1">Belongs to the beta/gamma-crystallin family.</text>
</comment>
<dbReference type="InterPro" id="IPR008979">
    <property type="entry name" value="Galactose-bd-like_sf"/>
</dbReference>
<dbReference type="Gene3D" id="2.60.20.10">
    <property type="entry name" value="Crystallins"/>
    <property type="match status" value="1"/>
</dbReference>
<dbReference type="Proteomes" id="UP000677244">
    <property type="component" value="Unassembled WGS sequence"/>
</dbReference>
<dbReference type="SUPFAM" id="SSF49785">
    <property type="entry name" value="Galactose-binding domain-like"/>
    <property type="match status" value="1"/>
</dbReference>